<dbReference type="CDD" id="cd07990">
    <property type="entry name" value="LPLAT_LCLAT1-like"/>
    <property type="match status" value="1"/>
</dbReference>
<dbReference type="VEuPathDB" id="FungiDB:MELLADRAFT_56706"/>
<name>F4RTA2_MELLP</name>
<evidence type="ECO:0000313" key="5">
    <source>
        <dbReference type="EMBL" id="EGG04225.1"/>
    </source>
</evidence>
<dbReference type="EMBL" id="GL883119">
    <property type="protein sequence ID" value="EGG04225.1"/>
    <property type="molecule type" value="Genomic_DNA"/>
</dbReference>
<dbReference type="InParanoid" id="F4RTA2"/>
<dbReference type="InterPro" id="IPR002123">
    <property type="entry name" value="Plipid/glycerol_acylTrfase"/>
</dbReference>
<dbReference type="SMART" id="SM00563">
    <property type="entry name" value="PlsC"/>
    <property type="match status" value="1"/>
</dbReference>
<feature type="domain" description="Phospholipid/glycerol acyltransferase" evidence="4">
    <location>
        <begin position="48"/>
        <end position="174"/>
    </location>
</feature>
<dbReference type="Proteomes" id="UP000001072">
    <property type="component" value="Unassembled WGS sequence"/>
</dbReference>
<evidence type="ECO:0000256" key="3">
    <source>
        <dbReference type="ARBA" id="ARBA00023315"/>
    </source>
</evidence>
<evidence type="ECO:0000313" key="6">
    <source>
        <dbReference type="Proteomes" id="UP000001072"/>
    </source>
</evidence>
<sequence>MPFNGLLAYEINSKIANLLWKSMQFIFEGLSLGQITFSGDVLPENENAIIIANHLSYSDFYLINGLALRKGMLPYCRWFAKSSLKYQLPIFGLSMYLIGMVMITRDWLKDSTSISKAFAHLKDPIGIGKRIWLVSFLEGTRFTPEKRLKSQEFCRSKGKPVLQHLLAPRTKGFVAAVQELRGSQVTHVYDLTLAYRGPKGFNDPSSLLTVHTTSNLSSTYSYHVHVRRYALNELPNTDAELTKWVESIWKEKDEILNGLNDHWINWDGLVGNGAKKDSLSGAYGVYRQGIW</sequence>
<dbReference type="OrthoDB" id="189226at2759"/>
<reference evidence="6" key="1">
    <citation type="journal article" date="2011" name="Proc. Natl. Acad. Sci. U.S.A.">
        <title>Obligate biotrophy features unraveled by the genomic analysis of rust fungi.</title>
        <authorList>
            <person name="Duplessis S."/>
            <person name="Cuomo C.A."/>
            <person name="Lin Y.-C."/>
            <person name="Aerts A."/>
            <person name="Tisserant E."/>
            <person name="Veneault-Fourrey C."/>
            <person name="Joly D.L."/>
            <person name="Hacquard S."/>
            <person name="Amselem J."/>
            <person name="Cantarel B.L."/>
            <person name="Chiu R."/>
            <person name="Coutinho P.M."/>
            <person name="Feau N."/>
            <person name="Field M."/>
            <person name="Frey P."/>
            <person name="Gelhaye E."/>
            <person name="Goldberg J."/>
            <person name="Grabherr M.G."/>
            <person name="Kodira C.D."/>
            <person name="Kohler A."/>
            <person name="Kuees U."/>
            <person name="Lindquist E.A."/>
            <person name="Lucas S.M."/>
            <person name="Mago R."/>
            <person name="Mauceli E."/>
            <person name="Morin E."/>
            <person name="Murat C."/>
            <person name="Pangilinan J.L."/>
            <person name="Park R."/>
            <person name="Pearson M."/>
            <person name="Quesneville H."/>
            <person name="Rouhier N."/>
            <person name="Sakthikumar S."/>
            <person name="Salamov A.A."/>
            <person name="Schmutz J."/>
            <person name="Selles B."/>
            <person name="Shapiro H."/>
            <person name="Tanguay P."/>
            <person name="Tuskan G.A."/>
            <person name="Henrissat B."/>
            <person name="Van de Peer Y."/>
            <person name="Rouze P."/>
            <person name="Ellis J.G."/>
            <person name="Dodds P.N."/>
            <person name="Schein J.E."/>
            <person name="Zhong S."/>
            <person name="Hamelin R.C."/>
            <person name="Grigoriev I.V."/>
            <person name="Szabo L.J."/>
            <person name="Martin F."/>
        </authorList>
    </citation>
    <scope>NUCLEOTIDE SEQUENCE [LARGE SCALE GENOMIC DNA]</scope>
    <source>
        <strain evidence="6">98AG31 / pathotype 3-4-7</strain>
    </source>
</reference>
<dbReference type="Pfam" id="PF16076">
    <property type="entry name" value="Acyltransf_C"/>
    <property type="match status" value="1"/>
</dbReference>
<dbReference type="Pfam" id="PF01553">
    <property type="entry name" value="Acyltransferase"/>
    <property type="match status" value="1"/>
</dbReference>
<comment type="similarity">
    <text evidence="1">Belongs to the 1-acyl-sn-glycerol-3-phosphate acyltransferase family.</text>
</comment>
<dbReference type="HOGENOM" id="CLU_041844_6_0_1"/>
<dbReference type="eggNOG" id="KOG1505">
    <property type="taxonomic scope" value="Eukaryota"/>
</dbReference>
<evidence type="ECO:0000259" key="4">
    <source>
        <dbReference type="SMART" id="SM00563"/>
    </source>
</evidence>
<dbReference type="InterPro" id="IPR032098">
    <property type="entry name" value="Acyltransf_C"/>
</dbReference>
<accession>F4RTA2</accession>
<gene>
    <name evidence="5" type="ORF">MELLADRAFT_56706</name>
</gene>
<protein>
    <recommendedName>
        <fullName evidence="4">Phospholipid/glycerol acyltransferase domain-containing protein</fullName>
    </recommendedName>
</protein>
<dbReference type="GO" id="GO:0012505">
    <property type="term" value="C:endomembrane system"/>
    <property type="evidence" value="ECO:0007669"/>
    <property type="project" value="TreeGrafter"/>
</dbReference>
<proteinExistence type="inferred from homology"/>
<keyword evidence="3" id="KW-0012">Acyltransferase</keyword>
<dbReference type="PANTHER" id="PTHR10983:SF24">
    <property type="entry name" value="1-ACYLGLYCEROL-3-PHOSPHATE O-ACYLTRANSFERASE 3, ISOFORM E-RELATED"/>
    <property type="match status" value="1"/>
</dbReference>
<keyword evidence="2" id="KW-0808">Transferase</keyword>
<dbReference type="RefSeq" id="XP_007412354.1">
    <property type="nucleotide sequence ID" value="XM_007412292.1"/>
</dbReference>
<evidence type="ECO:0000256" key="2">
    <source>
        <dbReference type="ARBA" id="ARBA00022679"/>
    </source>
</evidence>
<keyword evidence="6" id="KW-1185">Reference proteome</keyword>
<dbReference type="STRING" id="747676.F4RTA2"/>
<dbReference type="SUPFAM" id="SSF69593">
    <property type="entry name" value="Glycerol-3-phosphate (1)-acyltransferase"/>
    <property type="match status" value="1"/>
</dbReference>
<dbReference type="AlphaFoldDB" id="F4RTA2"/>
<dbReference type="PANTHER" id="PTHR10983">
    <property type="entry name" value="1-ACYLGLYCEROL-3-PHOSPHATE ACYLTRANSFERASE-RELATED"/>
    <property type="match status" value="1"/>
</dbReference>
<dbReference type="KEGG" id="mlr:MELLADRAFT_56706"/>
<dbReference type="GeneID" id="18929059"/>
<evidence type="ECO:0000256" key="1">
    <source>
        <dbReference type="ARBA" id="ARBA00008655"/>
    </source>
</evidence>
<organism evidence="6">
    <name type="scientific">Melampsora larici-populina (strain 98AG31 / pathotype 3-4-7)</name>
    <name type="common">Poplar leaf rust fungus</name>
    <dbReference type="NCBI Taxonomy" id="747676"/>
    <lineage>
        <taxon>Eukaryota</taxon>
        <taxon>Fungi</taxon>
        <taxon>Dikarya</taxon>
        <taxon>Basidiomycota</taxon>
        <taxon>Pucciniomycotina</taxon>
        <taxon>Pucciniomycetes</taxon>
        <taxon>Pucciniales</taxon>
        <taxon>Melampsoraceae</taxon>
        <taxon>Melampsora</taxon>
    </lineage>
</organism>
<dbReference type="GO" id="GO:0003841">
    <property type="term" value="F:1-acylglycerol-3-phosphate O-acyltransferase activity"/>
    <property type="evidence" value="ECO:0007669"/>
    <property type="project" value="TreeGrafter"/>
</dbReference>